<keyword evidence="2" id="KW-1185">Reference proteome</keyword>
<evidence type="ECO:0008006" key="3">
    <source>
        <dbReference type="Google" id="ProtNLM"/>
    </source>
</evidence>
<organism evidence="1 2">
    <name type="scientific">Cryptolaemus montrouzieri</name>
    <dbReference type="NCBI Taxonomy" id="559131"/>
    <lineage>
        <taxon>Eukaryota</taxon>
        <taxon>Metazoa</taxon>
        <taxon>Ecdysozoa</taxon>
        <taxon>Arthropoda</taxon>
        <taxon>Hexapoda</taxon>
        <taxon>Insecta</taxon>
        <taxon>Pterygota</taxon>
        <taxon>Neoptera</taxon>
        <taxon>Endopterygota</taxon>
        <taxon>Coleoptera</taxon>
        <taxon>Polyphaga</taxon>
        <taxon>Cucujiformia</taxon>
        <taxon>Coccinelloidea</taxon>
        <taxon>Coccinellidae</taxon>
        <taxon>Scymninae</taxon>
        <taxon>Scymnini</taxon>
        <taxon>Cryptolaemus</taxon>
    </lineage>
</organism>
<dbReference type="AlphaFoldDB" id="A0ABD2PF18"/>
<gene>
    <name evidence="1" type="ORF">HHI36_022770</name>
</gene>
<reference evidence="1 2" key="1">
    <citation type="journal article" date="2021" name="BMC Biol.">
        <title>Horizontally acquired antibacterial genes associated with adaptive radiation of ladybird beetles.</title>
        <authorList>
            <person name="Li H.S."/>
            <person name="Tang X.F."/>
            <person name="Huang Y.H."/>
            <person name="Xu Z.Y."/>
            <person name="Chen M.L."/>
            <person name="Du X.Y."/>
            <person name="Qiu B.Y."/>
            <person name="Chen P.T."/>
            <person name="Zhang W."/>
            <person name="Slipinski A."/>
            <person name="Escalona H.E."/>
            <person name="Waterhouse R.M."/>
            <person name="Zwick A."/>
            <person name="Pang H."/>
        </authorList>
    </citation>
    <scope>NUCLEOTIDE SEQUENCE [LARGE SCALE GENOMIC DNA]</scope>
    <source>
        <strain evidence="1">SYSU2018</strain>
    </source>
</reference>
<proteinExistence type="predicted"/>
<name>A0ABD2PF18_9CUCU</name>
<sequence>MTSKHVLNLSSILEFFKDDAKLVARGENAVESGHVKDMAFDGELLIICGNVLASMRDRLYKVEIKLDTDKCIEEVSCTGPRGQLVCHHMAALSIFGYHNISVTDITCTWKSRKPHTNAVQTGF</sequence>
<accession>A0ABD2PF18</accession>
<comment type="caution">
    <text evidence="1">The sequence shown here is derived from an EMBL/GenBank/DDBJ whole genome shotgun (WGS) entry which is preliminary data.</text>
</comment>
<evidence type="ECO:0000313" key="1">
    <source>
        <dbReference type="EMBL" id="KAL3289332.1"/>
    </source>
</evidence>
<evidence type="ECO:0000313" key="2">
    <source>
        <dbReference type="Proteomes" id="UP001516400"/>
    </source>
</evidence>
<dbReference type="EMBL" id="JABFTP020000186">
    <property type="protein sequence ID" value="KAL3289332.1"/>
    <property type="molecule type" value="Genomic_DNA"/>
</dbReference>
<dbReference type="Proteomes" id="UP001516400">
    <property type="component" value="Unassembled WGS sequence"/>
</dbReference>
<protein>
    <recommendedName>
        <fullName evidence="3">SWIM-type domain-containing protein</fullName>
    </recommendedName>
</protein>